<protein>
    <submittedName>
        <fullName evidence="2">Uncharacterized protein</fullName>
    </submittedName>
</protein>
<name>A0A0V0U464_9BILA</name>
<gene>
    <name evidence="2" type="ORF">T05_2344</name>
</gene>
<dbReference type="EMBL" id="JYDJ01000065">
    <property type="protein sequence ID" value="KRX46056.1"/>
    <property type="molecule type" value="Genomic_DNA"/>
</dbReference>
<keyword evidence="3" id="KW-1185">Reference proteome</keyword>
<sequence length="59" mass="7113">MPRRKAFWLNSKNIQKCFFEEFFKISFQTNPSINRKNSLTSRNNSQSSLSRNLKVMRKK</sequence>
<accession>A0A0V0U464</accession>
<dbReference type="AlphaFoldDB" id="A0A0V0U464"/>
<feature type="region of interest" description="Disordered" evidence="1">
    <location>
        <begin position="34"/>
        <end position="59"/>
    </location>
</feature>
<evidence type="ECO:0000313" key="2">
    <source>
        <dbReference type="EMBL" id="KRX46056.1"/>
    </source>
</evidence>
<organism evidence="2 3">
    <name type="scientific">Trichinella murrelli</name>
    <dbReference type="NCBI Taxonomy" id="144512"/>
    <lineage>
        <taxon>Eukaryota</taxon>
        <taxon>Metazoa</taxon>
        <taxon>Ecdysozoa</taxon>
        <taxon>Nematoda</taxon>
        <taxon>Enoplea</taxon>
        <taxon>Dorylaimia</taxon>
        <taxon>Trichinellida</taxon>
        <taxon>Trichinellidae</taxon>
        <taxon>Trichinella</taxon>
    </lineage>
</organism>
<feature type="compositionally biased region" description="Low complexity" evidence="1">
    <location>
        <begin position="37"/>
        <end position="53"/>
    </location>
</feature>
<comment type="caution">
    <text evidence="2">The sequence shown here is derived from an EMBL/GenBank/DDBJ whole genome shotgun (WGS) entry which is preliminary data.</text>
</comment>
<evidence type="ECO:0000256" key="1">
    <source>
        <dbReference type="SAM" id="MobiDB-lite"/>
    </source>
</evidence>
<dbReference type="Proteomes" id="UP000055048">
    <property type="component" value="Unassembled WGS sequence"/>
</dbReference>
<evidence type="ECO:0000313" key="3">
    <source>
        <dbReference type="Proteomes" id="UP000055048"/>
    </source>
</evidence>
<reference evidence="2 3" key="1">
    <citation type="submission" date="2015-01" db="EMBL/GenBank/DDBJ databases">
        <title>Evolution of Trichinella species and genotypes.</title>
        <authorList>
            <person name="Korhonen P.K."/>
            <person name="Edoardo P."/>
            <person name="Giuseppe L.R."/>
            <person name="Gasser R.B."/>
        </authorList>
    </citation>
    <scope>NUCLEOTIDE SEQUENCE [LARGE SCALE GENOMIC DNA]</scope>
    <source>
        <strain evidence="2">ISS417</strain>
    </source>
</reference>
<proteinExistence type="predicted"/>